<protein>
    <submittedName>
        <fullName evidence="1">Uncharacterized protein</fullName>
    </submittedName>
</protein>
<accession>A0ABD2LVE4</accession>
<dbReference type="EMBL" id="JBICBT010000254">
    <property type="protein sequence ID" value="KAL3119222.1"/>
    <property type="molecule type" value="Genomic_DNA"/>
</dbReference>
<gene>
    <name evidence="1" type="ORF">niasHT_002071</name>
</gene>
<evidence type="ECO:0000313" key="2">
    <source>
        <dbReference type="Proteomes" id="UP001620626"/>
    </source>
</evidence>
<evidence type="ECO:0000313" key="1">
    <source>
        <dbReference type="EMBL" id="KAL3119222.1"/>
    </source>
</evidence>
<dbReference type="AlphaFoldDB" id="A0ABD2LVE4"/>
<reference evidence="1 2" key="1">
    <citation type="submission" date="2024-10" db="EMBL/GenBank/DDBJ databases">
        <authorList>
            <person name="Kim D."/>
        </authorList>
    </citation>
    <scope>NUCLEOTIDE SEQUENCE [LARGE SCALE GENOMIC DNA]</scope>
    <source>
        <strain evidence="1">BH-2024</strain>
    </source>
</reference>
<proteinExistence type="predicted"/>
<sequence>MLQCAVQSRTSKGITDPLLLIIFDSKPVNAPPNIHQKVVPTKSGPTLYMHHVEQNNLSSLMVSGPFNSPNLRYNSKADVYYFDSCQTLEKLRPPKAAPQQQPSPFNALRVLSPEAGTGTAGHLHLFESRGGTGTAGHLHLLRPEAGTGP</sequence>
<organism evidence="1 2">
    <name type="scientific">Heterodera trifolii</name>
    <dbReference type="NCBI Taxonomy" id="157864"/>
    <lineage>
        <taxon>Eukaryota</taxon>
        <taxon>Metazoa</taxon>
        <taxon>Ecdysozoa</taxon>
        <taxon>Nematoda</taxon>
        <taxon>Chromadorea</taxon>
        <taxon>Rhabditida</taxon>
        <taxon>Tylenchina</taxon>
        <taxon>Tylenchomorpha</taxon>
        <taxon>Tylenchoidea</taxon>
        <taxon>Heteroderidae</taxon>
        <taxon>Heteroderinae</taxon>
        <taxon>Heterodera</taxon>
    </lineage>
</organism>
<dbReference type="Proteomes" id="UP001620626">
    <property type="component" value="Unassembled WGS sequence"/>
</dbReference>
<comment type="caution">
    <text evidence="1">The sequence shown here is derived from an EMBL/GenBank/DDBJ whole genome shotgun (WGS) entry which is preliminary data.</text>
</comment>
<name>A0ABD2LVE4_9BILA</name>
<keyword evidence="2" id="KW-1185">Reference proteome</keyword>